<dbReference type="GO" id="GO:0046933">
    <property type="term" value="F:proton-transporting ATP synthase activity, rotational mechanism"/>
    <property type="evidence" value="ECO:0007669"/>
    <property type="project" value="UniProtKB-UniRule"/>
</dbReference>
<dbReference type="InParanoid" id="A0A6C2YPS7"/>
<keyword evidence="6 15" id="KW-0375">Hydrogen ion transport</keyword>
<comment type="subunit">
    <text evidence="13">F-type ATPases have 2 components, F(1) - the catalytic core - and F(0) - the membrane proton channel. F(1) has five subunits: alpha(3), beta(3), gamma(1), delta(1), epsilon(1). F(0) has four main subunits: a(1), b(2) and c(10-14). The alpha and beta chains form an alternating ring which encloses part of the gamma chain. F(1) is attached to F(0) by a central stalk formed by the gamma and epsilon chains, while a peripheral stalk is formed by the delta and b chains.</text>
</comment>
<keyword evidence="19" id="KW-1185">Reference proteome</keyword>
<dbReference type="KEGG" id="tim:GMBLW1_04940"/>
<evidence type="ECO:0000256" key="10">
    <source>
        <dbReference type="ARBA" id="ARBA00023310"/>
    </source>
</evidence>
<comment type="subcellular location">
    <subcellularLocation>
        <location evidence="15">Cell membrane</location>
        <topology evidence="15">Single-pass membrane protein</topology>
    </subcellularLocation>
    <subcellularLocation>
        <location evidence="14">Endomembrane system</location>
        <topology evidence="14">Single-pass membrane protein</topology>
    </subcellularLocation>
</comment>
<evidence type="ECO:0000256" key="6">
    <source>
        <dbReference type="ARBA" id="ARBA00022781"/>
    </source>
</evidence>
<evidence type="ECO:0000256" key="14">
    <source>
        <dbReference type="ARBA" id="ARBA00037847"/>
    </source>
</evidence>
<dbReference type="HAMAP" id="MF_01398">
    <property type="entry name" value="ATP_synth_b_bprime"/>
    <property type="match status" value="1"/>
</dbReference>
<evidence type="ECO:0000256" key="15">
    <source>
        <dbReference type="HAMAP-Rule" id="MF_01398"/>
    </source>
</evidence>
<keyword evidence="7 15" id="KW-1133">Transmembrane helix</keyword>
<dbReference type="PANTHER" id="PTHR33445">
    <property type="entry name" value="ATP SYNTHASE SUBUNIT B', CHLOROPLASTIC"/>
    <property type="match status" value="1"/>
</dbReference>
<evidence type="ECO:0000256" key="7">
    <source>
        <dbReference type="ARBA" id="ARBA00022989"/>
    </source>
</evidence>
<evidence type="ECO:0000256" key="5">
    <source>
        <dbReference type="ARBA" id="ARBA00022692"/>
    </source>
</evidence>
<evidence type="ECO:0000256" key="8">
    <source>
        <dbReference type="ARBA" id="ARBA00023065"/>
    </source>
</evidence>
<dbReference type="EMBL" id="LR593887">
    <property type="protein sequence ID" value="VTS04304.1"/>
    <property type="molecule type" value="Genomic_DNA"/>
</dbReference>
<name>A0A6C2YPS7_9BACT</name>
<accession>A0A6C2YPS7</accession>
<evidence type="ECO:0000256" key="13">
    <source>
        <dbReference type="ARBA" id="ARBA00026054"/>
    </source>
</evidence>
<evidence type="ECO:0000256" key="3">
    <source>
        <dbReference type="ARBA" id="ARBA00022475"/>
    </source>
</evidence>
<keyword evidence="4 15" id="KW-0138">CF(0)</keyword>
<evidence type="ECO:0000313" key="19">
    <source>
        <dbReference type="Proteomes" id="UP000464378"/>
    </source>
</evidence>
<keyword evidence="9 15" id="KW-0472">Membrane</keyword>
<dbReference type="PANTHER" id="PTHR33445:SF1">
    <property type="entry name" value="ATP SYNTHASE SUBUNIT B"/>
    <property type="match status" value="1"/>
</dbReference>
<dbReference type="InterPro" id="IPR028987">
    <property type="entry name" value="ATP_synth_B-like_membr_sf"/>
</dbReference>
<evidence type="ECO:0000313" key="18">
    <source>
        <dbReference type="EMBL" id="VIP03466.1"/>
    </source>
</evidence>
<keyword evidence="5 15" id="KW-0812">Transmembrane</keyword>
<keyword evidence="2 15" id="KW-0813">Transport</keyword>
<comment type="function">
    <text evidence="12">Component of the F(0) channel, it forms part of the peripheral stalk, linking F(1) to F(0). The b'-subunit is a diverged and duplicated form of b found in plants and photosynthetic bacteria.</text>
</comment>
<gene>
    <name evidence="15" type="primary">atpF</name>
    <name evidence="18" type="ORF">GMBLW1_04940</name>
</gene>
<dbReference type="NCBIfam" id="TIGR01144">
    <property type="entry name" value="ATP_synt_b"/>
    <property type="match status" value="1"/>
</dbReference>
<comment type="similarity">
    <text evidence="1 15 16">Belongs to the ATPase B chain family.</text>
</comment>
<dbReference type="InterPro" id="IPR002146">
    <property type="entry name" value="ATP_synth_b/b'su_bac/chlpt"/>
</dbReference>
<evidence type="ECO:0000256" key="12">
    <source>
        <dbReference type="ARBA" id="ARBA00025614"/>
    </source>
</evidence>
<evidence type="ECO:0000256" key="16">
    <source>
        <dbReference type="RuleBase" id="RU003848"/>
    </source>
</evidence>
<reference evidence="18" key="1">
    <citation type="submission" date="2019-04" db="EMBL/GenBank/DDBJ databases">
        <authorList>
            <consortium name="Science for Life Laboratories"/>
        </authorList>
    </citation>
    <scope>NUCLEOTIDE SEQUENCE</scope>
    <source>
        <strain evidence="18">MBLW1</strain>
    </source>
</reference>
<keyword evidence="8 15" id="KW-0406">Ion transport</keyword>
<evidence type="ECO:0000256" key="2">
    <source>
        <dbReference type="ARBA" id="ARBA00022448"/>
    </source>
</evidence>
<dbReference type="GO" id="GO:0005886">
    <property type="term" value="C:plasma membrane"/>
    <property type="evidence" value="ECO:0007669"/>
    <property type="project" value="UniProtKB-SubCell"/>
</dbReference>
<dbReference type="Proteomes" id="UP000464378">
    <property type="component" value="Chromosome"/>
</dbReference>
<dbReference type="CDD" id="cd06503">
    <property type="entry name" value="ATP-synt_Fo_b"/>
    <property type="match status" value="1"/>
</dbReference>
<protein>
    <recommendedName>
        <fullName evidence="15">ATP synthase subunit b</fullName>
    </recommendedName>
    <alternativeName>
        <fullName evidence="15">ATP synthase F(0) sector subunit b</fullName>
    </alternativeName>
    <alternativeName>
        <fullName evidence="15">ATPase subunit I</fullName>
    </alternativeName>
    <alternativeName>
        <fullName evidence="15">F-type ATPase subunit b</fullName>
        <shortName evidence="15">F-ATPase subunit b</shortName>
    </alternativeName>
</protein>
<dbReference type="AlphaFoldDB" id="A0A6C2YPS7"/>
<sequence>MRMPRPHLGVILSLGLLLLGASELLASEPASANAAAEKNPFDFLKLERWDLGLWTLVVFGLLMVILGRFAWKPIMEGLDKREQTLASTWEEAEKAKSEAQAIRAQLQQELADANAQIRAMLEEARRDADTLRTSARSEGAAEAKAELDRARREIETARDQALQELWASSVQLASMISSKAIRRELTADDHRRLFDEALSEIQAAKSAGAKG</sequence>
<evidence type="ECO:0000256" key="4">
    <source>
        <dbReference type="ARBA" id="ARBA00022547"/>
    </source>
</evidence>
<dbReference type="InterPro" id="IPR050059">
    <property type="entry name" value="ATP_synthase_B_chain"/>
</dbReference>
<keyword evidence="10 15" id="KW-0066">ATP synthesis</keyword>
<keyword evidence="17" id="KW-0175">Coiled coil</keyword>
<comment type="function">
    <text evidence="11 15">F(1)F(0) ATP synthase produces ATP from ADP in the presence of a proton or sodium gradient. F-type ATPases consist of two structural domains, F(1) containing the extramembraneous catalytic core and F(0) containing the membrane proton channel, linked together by a central stalk and a peripheral stalk. During catalysis, ATP synthesis in the catalytic domain of F(1) is coupled via a rotary mechanism of the central stalk subunits to proton translocation.</text>
</comment>
<evidence type="ECO:0000256" key="11">
    <source>
        <dbReference type="ARBA" id="ARBA00025198"/>
    </source>
</evidence>
<evidence type="ECO:0000256" key="9">
    <source>
        <dbReference type="ARBA" id="ARBA00023136"/>
    </source>
</evidence>
<dbReference type="EMBL" id="LR586016">
    <property type="protein sequence ID" value="VIP03466.1"/>
    <property type="molecule type" value="Genomic_DNA"/>
</dbReference>
<dbReference type="GO" id="GO:0012505">
    <property type="term" value="C:endomembrane system"/>
    <property type="evidence" value="ECO:0007669"/>
    <property type="project" value="UniProtKB-SubCell"/>
</dbReference>
<comment type="subunit">
    <text evidence="15">F-type ATPases have 2 components, F(1) - the catalytic core - and F(0) - the membrane proton channel. F(1) has five subunits: alpha(3), beta(3), gamma(1), delta(1), epsilon(1). F(0) has three main subunits: a(1), b(2) and c(10-14). The alpha and beta chains form an alternating ring which encloses part of the gamma chain. F(1) is attached to F(0) by a central stalk formed by the gamma and epsilon chains, while a peripheral stalk is formed by the delta and b chains.</text>
</comment>
<dbReference type="InterPro" id="IPR005864">
    <property type="entry name" value="ATP_synth_F0_bsu_bac"/>
</dbReference>
<dbReference type="FunCoup" id="A0A6C2YPS7">
    <property type="interactions" value="142"/>
</dbReference>
<dbReference type="Pfam" id="PF00430">
    <property type="entry name" value="ATP-synt_B"/>
    <property type="match status" value="1"/>
</dbReference>
<proteinExistence type="inferred from homology"/>
<feature type="transmembrane region" description="Helical" evidence="15">
    <location>
        <begin position="51"/>
        <end position="71"/>
    </location>
</feature>
<feature type="coiled-coil region" evidence="17">
    <location>
        <begin position="89"/>
        <end position="164"/>
    </location>
</feature>
<organism evidence="18">
    <name type="scientific">Tuwongella immobilis</name>
    <dbReference type="NCBI Taxonomy" id="692036"/>
    <lineage>
        <taxon>Bacteria</taxon>
        <taxon>Pseudomonadati</taxon>
        <taxon>Planctomycetota</taxon>
        <taxon>Planctomycetia</taxon>
        <taxon>Gemmatales</taxon>
        <taxon>Gemmataceae</taxon>
        <taxon>Tuwongella</taxon>
    </lineage>
</organism>
<dbReference type="GO" id="GO:0046961">
    <property type="term" value="F:proton-transporting ATPase activity, rotational mechanism"/>
    <property type="evidence" value="ECO:0007669"/>
    <property type="project" value="TreeGrafter"/>
</dbReference>
<dbReference type="SUPFAM" id="SSF81573">
    <property type="entry name" value="F1F0 ATP synthase subunit B, membrane domain"/>
    <property type="match status" value="1"/>
</dbReference>
<keyword evidence="3 15" id="KW-1003">Cell membrane</keyword>
<dbReference type="GO" id="GO:0045259">
    <property type="term" value="C:proton-transporting ATP synthase complex"/>
    <property type="evidence" value="ECO:0007669"/>
    <property type="project" value="UniProtKB-KW"/>
</dbReference>
<evidence type="ECO:0000256" key="1">
    <source>
        <dbReference type="ARBA" id="ARBA00005513"/>
    </source>
</evidence>
<evidence type="ECO:0000256" key="17">
    <source>
        <dbReference type="SAM" id="Coils"/>
    </source>
</evidence>